<dbReference type="AlphaFoldDB" id="F8MMQ0"/>
<proteinExistence type="predicted"/>
<reference evidence="2" key="1">
    <citation type="journal article" date="2011" name="Genetics">
        <title>Massive changes in genome architecture accompany the transition to self-fertility in the filamentous fungus Neurospora tetrasperma.</title>
        <authorList>
            <person name="Ellison C.E."/>
            <person name="Stajich J.E."/>
            <person name="Jacobson D.J."/>
            <person name="Natvig D.O."/>
            <person name="Lapidus A."/>
            <person name="Foster B."/>
            <person name="Aerts A."/>
            <person name="Riley R."/>
            <person name="Lindquist E.A."/>
            <person name="Grigoriev I.V."/>
            <person name="Taylor J.W."/>
        </authorList>
    </citation>
    <scope>NUCLEOTIDE SEQUENCE [LARGE SCALE GENOMIC DNA]</scope>
    <source>
        <strain evidence="2">FGSC 2508 / P0657</strain>
    </source>
</reference>
<dbReference type="EMBL" id="GL891304">
    <property type="protein sequence ID" value="EGO57924.1"/>
    <property type="molecule type" value="Genomic_DNA"/>
</dbReference>
<dbReference type="RefSeq" id="XP_009851002.1">
    <property type="nucleotide sequence ID" value="XM_009852700.1"/>
</dbReference>
<name>F8MMQ0_NEUT8</name>
<organism evidence="1 2">
    <name type="scientific">Neurospora tetrasperma (strain FGSC 2508 / ATCC MYA-4615 / P0657)</name>
    <dbReference type="NCBI Taxonomy" id="510951"/>
    <lineage>
        <taxon>Eukaryota</taxon>
        <taxon>Fungi</taxon>
        <taxon>Dikarya</taxon>
        <taxon>Ascomycota</taxon>
        <taxon>Pezizomycotina</taxon>
        <taxon>Sordariomycetes</taxon>
        <taxon>Sordariomycetidae</taxon>
        <taxon>Sordariales</taxon>
        <taxon>Sordariaceae</taxon>
        <taxon>Neurospora</taxon>
    </lineage>
</organism>
<accession>F8MMQ0</accession>
<dbReference type="Proteomes" id="UP000008065">
    <property type="component" value="Unassembled WGS sequence"/>
</dbReference>
<evidence type="ECO:0000313" key="2">
    <source>
        <dbReference type="Proteomes" id="UP000008065"/>
    </source>
</evidence>
<dbReference type="HOGENOM" id="CLU_2306817_0_0_1"/>
<dbReference type="OrthoDB" id="10306253at2759"/>
<dbReference type="GeneID" id="20821696"/>
<gene>
    <name evidence="1" type="ORF">NEUTE1DRAFT_100807</name>
</gene>
<sequence>MATRTLSKRMHGRVPAAALHYSRHWTGWRNRKLRGNMLVVNGVSMCHGLPRELHDQTEPSYLLKTPDMSHLLSARGASVASIYIVRDID</sequence>
<dbReference type="VEuPathDB" id="FungiDB:NEUTE1DRAFT_100807"/>
<evidence type="ECO:0000313" key="1">
    <source>
        <dbReference type="EMBL" id="EGO57924.1"/>
    </source>
</evidence>
<dbReference type="KEGG" id="nte:NEUTE1DRAFT100807"/>
<protein>
    <submittedName>
        <fullName evidence="1">Uncharacterized protein</fullName>
    </submittedName>
</protein>
<keyword evidence="2" id="KW-1185">Reference proteome</keyword>